<dbReference type="KEGG" id="pseg:D3H65_19780"/>
<feature type="signal peptide" evidence="1">
    <location>
        <begin position="1"/>
        <end position="19"/>
    </location>
</feature>
<reference evidence="2 3" key="1">
    <citation type="submission" date="2018-09" db="EMBL/GenBank/DDBJ databases">
        <title>Genome sequencing of strain 6GH32-13.</title>
        <authorList>
            <person name="Weon H.-Y."/>
            <person name="Heo J."/>
            <person name="Kwon S.-W."/>
        </authorList>
    </citation>
    <scope>NUCLEOTIDE SEQUENCE [LARGE SCALE GENOMIC DNA]</scope>
    <source>
        <strain evidence="2 3">5GH32-13</strain>
    </source>
</reference>
<dbReference type="RefSeq" id="WP_119051965.1">
    <property type="nucleotide sequence ID" value="NZ_CP032157.1"/>
</dbReference>
<evidence type="ECO:0000313" key="3">
    <source>
        <dbReference type="Proteomes" id="UP000263900"/>
    </source>
</evidence>
<feature type="chain" id="PRO_5017721668" evidence="1">
    <location>
        <begin position="20"/>
        <end position="159"/>
    </location>
</feature>
<proteinExistence type="predicted"/>
<protein>
    <submittedName>
        <fullName evidence="2">Uncharacterized protein</fullName>
    </submittedName>
</protein>
<organism evidence="2 3">
    <name type="scientific">Paraflavitalea soli</name>
    <dbReference type="NCBI Taxonomy" id="2315862"/>
    <lineage>
        <taxon>Bacteria</taxon>
        <taxon>Pseudomonadati</taxon>
        <taxon>Bacteroidota</taxon>
        <taxon>Chitinophagia</taxon>
        <taxon>Chitinophagales</taxon>
        <taxon>Chitinophagaceae</taxon>
        <taxon>Paraflavitalea</taxon>
    </lineage>
</organism>
<dbReference type="OrthoDB" id="680416at2"/>
<keyword evidence="1" id="KW-0732">Signal</keyword>
<keyword evidence="3" id="KW-1185">Reference proteome</keyword>
<dbReference type="Proteomes" id="UP000263900">
    <property type="component" value="Chromosome"/>
</dbReference>
<sequence length="159" mass="18826">MKIIASTLLLIALTVASYAQNSGRSIANNKPVFVKHWMKTLLMFNKEFWNDNKVQEIVSQIGEEEFKKVQKFSGSDNIPSQFSFPYVMVELKGDSLLYQKRNSQLKVYKIASYKHYWNNQFWGNYAILRVPYTENKNWDSTLKWDTVYFVIPEQYIEEL</sequence>
<name>A0A3B7MSZ0_9BACT</name>
<dbReference type="AlphaFoldDB" id="A0A3B7MSZ0"/>
<accession>A0A3B7MSZ0</accession>
<evidence type="ECO:0000256" key="1">
    <source>
        <dbReference type="SAM" id="SignalP"/>
    </source>
</evidence>
<evidence type="ECO:0000313" key="2">
    <source>
        <dbReference type="EMBL" id="AXY76086.1"/>
    </source>
</evidence>
<gene>
    <name evidence="2" type="ORF">D3H65_19780</name>
</gene>
<dbReference type="EMBL" id="CP032157">
    <property type="protein sequence ID" value="AXY76086.1"/>
    <property type="molecule type" value="Genomic_DNA"/>
</dbReference>